<evidence type="ECO:0000256" key="3">
    <source>
        <dbReference type="RuleBase" id="RU003345"/>
    </source>
</evidence>
<keyword evidence="1 3" id="KW-0560">Oxidoreductase</keyword>
<reference evidence="5" key="1">
    <citation type="submission" date="2022-02" db="EMBL/GenBank/DDBJ databases">
        <authorList>
            <person name="Giguere J D."/>
        </authorList>
    </citation>
    <scope>NUCLEOTIDE SEQUENCE</scope>
    <source>
        <strain evidence="5">CCAP 1055/1</strain>
    </source>
</reference>
<dbReference type="PANTHER" id="PTHR43353:SF5">
    <property type="entry name" value="SUCCINATE-SEMIALDEHYDE DEHYDROGENASE, MITOCHONDRIAL"/>
    <property type="match status" value="1"/>
</dbReference>
<dbReference type="Proteomes" id="UP000836788">
    <property type="component" value="Chromosome 1"/>
</dbReference>
<dbReference type="InterPro" id="IPR050740">
    <property type="entry name" value="Aldehyde_DH_Superfamily"/>
</dbReference>
<comment type="similarity">
    <text evidence="3">Belongs to the aldehyde dehydrogenase family.</text>
</comment>
<accession>A0A8J9SLW9</accession>
<feature type="domain" description="Aldehyde dehydrogenase" evidence="4">
    <location>
        <begin position="13"/>
        <end position="459"/>
    </location>
</feature>
<dbReference type="GO" id="GO:0009450">
    <property type="term" value="P:gamma-aminobutyric acid catabolic process"/>
    <property type="evidence" value="ECO:0007669"/>
    <property type="project" value="TreeGrafter"/>
</dbReference>
<name>A0A8J9SLW9_PHATR</name>
<evidence type="ECO:0000259" key="4">
    <source>
        <dbReference type="Pfam" id="PF00171"/>
    </source>
</evidence>
<evidence type="ECO:0000313" key="5">
    <source>
        <dbReference type="EMBL" id="CAG9276543.1"/>
    </source>
</evidence>
<sequence length="471" mass="51078">MVQGVAVVDGSIINKNPATGEVISRVPCTPLDELDVMIREAKLAKKSWARTPVAKRIQLLRDGLQAIEAKSGQLARCITTEMGKPIAEAREEVEFAVGKAEYLTLLEASLQPQQRGSCTVIRQSLGVVTVLSPWNFPADEILLLLLPALGSGNTAIVKPSEVSPETGAIVVNCLAQFLPENVLQLAQGDAQVGAHLVSHKDVDMVAMTGSSVTGQKILTAAAPHLKRFVLEMGGKDPMVVFDDADLNQAAKDAVSYSLSNTGQVCCSIERIYVAQTIYREFQERVTRCAAEYHVGNGMDENVNVGPMVSIRQRDHVKRHVEDVIAKGAKVLHQSKIPSTASTESSFFPVTVLADVKENMHMYHEETFGPVVALTPFDGSEEEAIRLANDTEYGLASCVYTQDMDRAQRVASAIEAGQIGINCYSLENMDVACPWVGHKKSGFGYHSGQEGFHQFSIPKTLVYVPSAHSTKD</sequence>
<dbReference type="InterPro" id="IPR015590">
    <property type="entry name" value="Aldehyde_DH_dom"/>
</dbReference>
<dbReference type="InterPro" id="IPR016161">
    <property type="entry name" value="Ald_DH/histidinol_DH"/>
</dbReference>
<dbReference type="CDD" id="cd07078">
    <property type="entry name" value="ALDH"/>
    <property type="match status" value="1"/>
</dbReference>
<dbReference type="PROSITE" id="PS00687">
    <property type="entry name" value="ALDEHYDE_DEHYDR_GLU"/>
    <property type="match status" value="1"/>
</dbReference>
<dbReference type="GO" id="GO:0004777">
    <property type="term" value="F:succinate-semialdehyde dehydrogenase (NAD+) activity"/>
    <property type="evidence" value="ECO:0007669"/>
    <property type="project" value="TreeGrafter"/>
</dbReference>
<protein>
    <recommendedName>
        <fullName evidence="4">Aldehyde dehydrogenase domain-containing protein</fullName>
    </recommendedName>
</protein>
<dbReference type="InterPro" id="IPR016162">
    <property type="entry name" value="Ald_DH_N"/>
</dbReference>
<dbReference type="FunFam" id="3.40.309.10:FF:000009">
    <property type="entry name" value="Aldehyde dehydrogenase A"/>
    <property type="match status" value="1"/>
</dbReference>
<organism evidence="5">
    <name type="scientific">Phaeodactylum tricornutum</name>
    <name type="common">Diatom</name>
    <dbReference type="NCBI Taxonomy" id="2850"/>
    <lineage>
        <taxon>Eukaryota</taxon>
        <taxon>Sar</taxon>
        <taxon>Stramenopiles</taxon>
        <taxon>Ochrophyta</taxon>
        <taxon>Bacillariophyta</taxon>
        <taxon>Bacillariophyceae</taxon>
        <taxon>Bacillariophycidae</taxon>
        <taxon>Naviculales</taxon>
        <taxon>Phaeodactylaceae</taxon>
        <taxon>Phaeodactylum</taxon>
    </lineage>
</organism>
<dbReference type="Pfam" id="PF00171">
    <property type="entry name" value="Aldedh"/>
    <property type="match status" value="1"/>
</dbReference>
<dbReference type="SUPFAM" id="SSF53720">
    <property type="entry name" value="ALDH-like"/>
    <property type="match status" value="1"/>
</dbReference>
<feature type="active site" evidence="2">
    <location>
        <position position="231"/>
    </location>
</feature>
<dbReference type="InterPro" id="IPR029510">
    <property type="entry name" value="Ald_DH_CS_GLU"/>
</dbReference>
<evidence type="ECO:0000256" key="2">
    <source>
        <dbReference type="PROSITE-ProRule" id="PRU10007"/>
    </source>
</evidence>
<proteinExistence type="inferred from homology"/>
<evidence type="ECO:0000256" key="1">
    <source>
        <dbReference type="ARBA" id="ARBA00023002"/>
    </source>
</evidence>
<dbReference type="AlphaFoldDB" id="A0A8J9SLW9"/>
<dbReference type="InterPro" id="IPR016163">
    <property type="entry name" value="Ald_DH_C"/>
</dbReference>
<gene>
    <name evidence="5" type="ORF">PTTT1_LOCUS1044</name>
</gene>
<dbReference type="EMBL" id="OU594942">
    <property type="protein sequence ID" value="CAG9276543.1"/>
    <property type="molecule type" value="Genomic_DNA"/>
</dbReference>
<dbReference type="Gene3D" id="3.40.309.10">
    <property type="entry name" value="Aldehyde Dehydrogenase, Chain A, domain 2"/>
    <property type="match status" value="1"/>
</dbReference>
<dbReference type="PANTHER" id="PTHR43353">
    <property type="entry name" value="SUCCINATE-SEMIALDEHYDE DEHYDROGENASE, MITOCHONDRIAL"/>
    <property type="match status" value="1"/>
</dbReference>
<dbReference type="Gene3D" id="3.40.605.10">
    <property type="entry name" value="Aldehyde Dehydrogenase, Chain A, domain 1"/>
    <property type="match status" value="1"/>
</dbReference>